<dbReference type="PROSITE" id="PS50920">
    <property type="entry name" value="SOLCAR"/>
    <property type="match status" value="3"/>
</dbReference>
<evidence type="ECO:0000256" key="2">
    <source>
        <dbReference type="ARBA" id="ARBA00006375"/>
    </source>
</evidence>
<evidence type="ECO:0008006" key="12">
    <source>
        <dbReference type="Google" id="ProtNLM"/>
    </source>
</evidence>
<dbReference type="EMBL" id="HBIU01058950">
    <property type="protein sequence ID" value="CAE0651909.1"/>
    <property type="molecule type" value="Transcribed_RNA"/>
</dbReference>
<evidence type="ECO:0000313" key="11">
    <source>
        <dbReference type="EMBL" id="CAE0651909.1"/>
    </source>
</evidence>
<keyword evidence="5" id="KW-0677">Repeat</keyword>
<dbReference type="Gene3D" id="1.50.40.10">
    <property type="entry name" value="Mitochondrial carrier domain"/>
    <property type="match status" value="1"/>
</dbReference>
<evidence type="ECO:0000256" key="9">
    <source>
        <dbReference type="RuleBase" id="RU000488"/>
    </source>
</evidence>
<evidence type="ECO:0000256" key="5">
    <source>
        <dbReference type="ARBA" id="ARBA00022737"/>
    </source>
</evidence>
<feature type="repeat" description="Solcar" evidence="8">
    <location>
        <begin position="151"/>
        <end position="233"/>
    </location>
</feature>
<reference evidence="11" key="1">
    <citation type="submission" date="2021-01" db="EMBL/GenBank/DDBJ databases">
        <authorList>
            <person name="Corre E."/>
            <person name="Pelletier E."/>
            <person name="Niang G."/>
            <person name="Scheremetjew M."/>
            <person name="Finn R."/>
            <person name="Kale V."/>
            <person name="Holt S."/>
            <person name="Cochrane G."/>
            <person name="Meng A."/>
            <person name="Brown T."/>
            <person name="Cohen L."/>
        </authorList>
    </citation>
    <scope>NUCLEOTIDE SEQUENCE</scope>
    <source>
        <strain evidence="11">CCMP3107</strain>
    </source>
</reference>
<dbReference type="InterPro" id="IPR018108">
    <property type="entry name" value="MCP_transmembrane"/>
</dbReference>
<keyword evidence="4 8" id="KW-0812">Transmembrane</keyword>
<keyword evidence="7 8" id="KW-0472">Membrane</keyword>
<name>A0A7S3YHQ5_HETAK</name>
<dbReference type="InterPro" id="IPR023395">
    <property type="entry name" value="MCP_dom_sf"/>
</dbReference>
<evidence type="ECO:0000256" key="3">
    <source>
        <dbReference type="ARBA" id="ARBA00022448"/>
    </source>
</evidence>
<dbReference type="GO" id="GO:0016020">
    <property type="term" value="C:membrane"/>
    <property type="evidence" value="ECO:0007669"/>
    <property type="project" value="UniProtKB-SubCell"/>
</dbReference>
<gene>
    <name evidence="11" type="ORF">HAKA00212_LOCUS25610</name>
</gene>
<feature type="signal peptide" evidence="10">
    <location>
        <begin position="1"/>
        <end position="20"/>
    </location>
</feature>
<comment type="similarity">
    <text evidence="2 9">Belongs to the mitochondrial carrier (TC 2.A.29) family.</text>
</comment>
<evidence type="ECO:0000256" key="4">
    <source>
        <dbReference type="ARBA" id="ARBA00022692"/>
    </source>
</evidence>
<feature type="repeat" description="Solcar" evidence="8">
    <location>
        <begin position="59"/>
        <end position="142"/>
    </location>
</feature>
<keyword evidence="6" id="KW-1133">Transmembrane helix</keyword>
<accession>A0A7S3YHQ5</accession>
<dbReference type="Pfam" id="PF00153">
    <property type="entry name" value="Mito_carr"/>
    <property type="match status" value="3"/>
</dbReference>
<feature type="repeat" description="Solcar" evidence="8">
    <location>
        <begin position="242"/>
        <end position="327"/>
    </location>
</feature>
<evidence type="ECO:0000256" key="1">
    <source>
        <dbReference type="ARBA" id="ARBA00004141"/>
    </source>
</evidence>
<dbReference type="SUPFAM" id="SSF103506">
    <property type="entry name" value="Mitochondrial carrier"/>
    <property type="match status" value="1"/>
</dbReference>
<organism evidence="11">
    <name type="scientific">Heterosigma akashiwo</name>
    <name type="common">Chromophytic alga</name>
    <name type="synonym">Heterosigma carterae</name>
    <dbReference type="NCBI Taxonomy" id="2829"/>
    <lineage>
        <taxon>Eukaryota</taxon>
        <taxon>Sar</taxon>
        <taxon>Stramenopiles</taxon>
        <taxon>Ochrophyta</taxon>
        <taxon>Raphidophyceae</taxon>
        <taxon>Chattonellales</taxon>
        <taxon>Chattonellaceae</taxon>
        <taxon>Heterosigma</taxon>
    </lineage>
</organism>
<feature type="chain" id="PRO_5031187362" description="Mitochondrial carrier protein" evidence="10">
    <location>
        <begin position="21"/>
        <end position="345"/>
    </location>
</feature>
<dbReference type="AlphaFoldDB" id="A0A7S3YHQ5"/>
<comment type="subcellular location">
    <subcellularLocation>
        <location evidence="1">Membrane</location>
        <topology evidence="1">Multi-pass membrane protein</topology>
    </subcellularLocation>
</comment>
<evidence type="ECO:0000256" key="6">
    <source>
        <dbReference type="ARBA" id="ARBA00022989"/>
    </source>
</evidence>
<proteinExistence type="inferred from homology"/>
<protein>
    <recommendedName>
        <fullName evidence="12">Mitochondrial carrier protein</fullName>
    </recommendedName>
</protein>
<evidence type="ECO:0000256" key="10">
    <source>
        <dbReference type="SAM" id="SignalP"/>
    </source>
</evidence>
<sequence>MKTFRLVFLILGLHLLVAAATKLSAVPVGLNARSHSPKKTKHVKSVVATSGIKSEGQTQSFVASLLSGATAAITVDAVLFPVDTVKTRLQAAQSSVIKEVSNKKFIDLKMVLGVYDGFLPAIAASAPTAATFFAAYDSLKSYLIPRCEEKYAPLVHLAAAAGGDLAASVVRAPFEVVKQRLQAGVDPSAAAALRNVLKAGGPGGFYRGWSALALRDLPFDAIEYPLYELLKKKFAEAKGGALTPLEGSLCGSLSGGITAALTTPLDVAKTRLMISEPGAYKGLWDCLGKVAREEGAGALFTGLAPRVGMITLGGAVFFGAYEYSRAFFDAVEERNKAPAEEEVAL</sequence>
<evidence type="ECO:0000256" key="8">
    <source>
        <dbReference type="PROSITE-ProRule" id="PRU00282"/>
    </source>
</evidence>
<dbReference type="PANTHER" id="PTHR45667">
    <property type="entry name" value="S-ADENOSYLMETHIONINE MITOCHONDRIAL CARRIER PROTEIN"/>
    <property type="match status" value="1"/>
</dbReference>
<keyword evidence="10" id="KW-0732">Signal</keyword>
<keyword evidence="3 9" id="KW-0813">Transport</keyword>
<evidence type="ECO:0000256" key="7">
    <source>
        <dbReference type="ARBA" id="ARBA00023136"/>
    </source>
</evidence>